<evidence type="ECO:0000313" key="2">
    <source>
        <dbReference type="EMBL" id="NKS28484.1"/>
    </source>
</evidence>
<proteinExistence type="predicted"/>
<organism evidence="2 3">
    <name type="scientific">Rhodococcus hoagii</name>
    <name type="common">Corynebacterium equii</name>
    <dbReference type="NCBI Taxonomy" id="43767"/>
    <lineage>
        <taxon>Bacteria</taxon>
        <taxon>Bacillati</taxon>
        <taxon>Actinomycetota</taxon>
        <taxon>Actinomycetes</taxon>
        <taxon>Mycobacteriales</taxon>
        <taxon>Nocardiaceae</taxon>
        <taxon>Prescottella</taxon>
    </lineage>
</organism>
<comment type="caution">
    <text evidence="2">The sequence shown here is derived from an EMBL/GenBank/DDBJ whole genome shotgun (WGS) entry which is preliminary data.</text>
</comment>
<keyword evidence="1" id="KW-0812">Transmembrane</keyword>
<gene>
    <name evidence="2" type="ORF">GS505_22460</name>
</gene>
<feature type="non-terminal residue" evidence="2">
    <location>
        <position position="53"/>
    </location>
</feature>
<protein>
    <submittedName>
        <fullName evidence="2">MFS transporter</fullName>
    </submittedName>
</protein>
<accession>A0AAE4ZKS4</accession>
<keyword evidence="1" id="KW-0472">Membrane</keyword>
<dbReference type="Proteomes" id="UP000605618">
    <property type="component" value="Unassembled WGS sequence"/>
</dbReference>
<dbReference type="EMBL" id="WUYZ01000022">
    <property type="protein sequence ID" value="NKS28484.1"/>
    <property type="molecule type" value="Genomic_DNA"/>
</dbReference>
<reference evidence="2" key="1">
    <citation type="journal article" date="2020" name="Environ. Microbiol.">
        <title>The novel and transferable erm(51) gene confers Macrolides, Lincosamides, and Streptogramins B (MLSB) resistance to clonal Rhodococcus equi in the environment.</title>
        <authorList>
            <person name="Huber L."/>
            <person name="Giguere S."/>
            <person name="Slovis N.M."/>
            <person name="Alvarez-Narvaez S."/>
            <person name="Hart K.A."/>
            <person name="Greiter M."/>
            <person name="Morris E.R.A."/>
            <person name="Cohen N.D."/>
        </authorList>
    </citation>
    <scope>NUCLEOTIDE SEQUENCE</scope>
    <source>
        <strain evidence="2">Lh_141_1</strain>
    </source>
</reference>
<keyword evidence="1" id="KW-1133">Transmembrane helix</keyword>
<sequence length="53" mass="5787">MSTTSLRSGTALQDAPPRTRRWAARHFHGIGYVLAILLVGANMPTALYGVYRA</sequence>
<evidence type="ECO:0000313" key="3">
    <source>
        <dbReference type="Proteomes" id="UP000605618"/>
    </source>
</evidence>
<evidence type="ECO:0000256" key="1">
    <source>
        <dbReference type="SAM" id="Phobius"/>
    </source>
</evidence>
<dbReference type="AlphaFoldDB" id="A0AAE4ZKS4"/>
<name>A0AAE4ZKS4_RHOHA</name>
<feature type="transmembrane region" description="Helical" evidence="1">
    <location>
        <begin position="30"/>
        <end position="51"/>
    </location>
</feature>